<proteinExistence type="predicted"/>
<dbReference type="STRING" id="342668.A0A1B8GYA2"/>
<sequence length="252" mass="27804">MEFCVYKREQVAVEIMFIQHLQRRQRTNNISQRLLSELLHRTRNRLGNTSLQPFLSLFYHTLDISRLAFKMSSNTPTTAAAATTAMPSADSNPRVVVTAHAADGTSIFGADSEVPLFYPFGPAISSFAVFDIRGTVPVNNQEATGEYASTIPRCPPGGVIFCITNIPGNFTVPMHRTLSIDYAVVLTGEIVIKLDNGDEKTVRTGEYIIQGGANHQWINRTGETCRIVVVMVSAEKVKLADGTELEQTVLKR</sequence>
<dbReference type="PANTHER" id="PTHR36156">
    <property type="entry name" value="SLR2101 PROTEIN"/>
    <property type="match status" value="1"/>
</dbReference>
<dbReference type="Proteomes" id="UP000091956">
    <property type="component" value="Unassembled WGS sequence"/>
</dbReference>
<dbReference type="RefSeq" id="XP_018134547.2">
    <property type="nucleotide sequence ID" value="XM_018270639.2"/>
</dbReference>
<name>A0A1B8GYA2_9PEZI</name>
<dbReference type="GeneID" id="28834498"/>
<keyword evidence="3" id="KW-1185">Reference proteome</keyword>
<organism evidence="2 3">
    <name type="scientific">Pseudogymnoascus verrucosus</name>
    <dbReference type="NCBI Taxonomy" id="342668"/>
    <lineage>
        <taxon>Eukaryota</taxon>
        <taxon>Fungi</taxon>
        <taxon>Dikarya</taxon>
        <taxon>Ascomycota</taxon>
        <taxon>Pezizomycotina</taxon>
        <taxon>Leotiomycetes</taxon>
        <taxon>Thelebolales</taxon>
        <taxon>Thelebolaceae</taxon>
        <taxon>Pseudogymnoascus</taxon>
    </lineage>
</organism>
<dbReference type="Gene3D" id="2.60.120.10">
    <property type="entry name" value="Jelly Rolls"/>
    <property type="match status" value="1"/>
</dbReference>
<evidence type="ECO:0000259" key="1">
    <source>
        <dbReference type="Pfam" id="PF07883"/>
    </source>
</evidence>
<dbReference type="InterPro" id="IPR011051">
    <property type="entry name" value="RmlC_Cupin_sf"/>
</dbReference>
<dbReference type="InterPro" id="IPR014710">
    <property type="entry name" value="RmlC-like_jellyroll"/>
</dbReference>
<gene>
    <name evidence="2" type="ORF">VE01_01112</name>
</gene>
<evidence type="ECO:0000313" key="3">
    <source>
        <dbReference type="Proteomes" id="UP000091956"/>
    </source>
</evidence>
<dbReference type="InterPro" id="IPR013096">
    <property type="entry name" value="Cupin_2"/>
</dbReference>
<dbReference type="CDD" id="cd02231">
    <property type="entry name" value="cupin_BLL6423-like"/>
    <property type="match status" value="1"/>
</dbReference>
<feature type="domain" description="Cupin type-2" evidence="1">
    <location>
        <begin position="167"/>
        <end position="230"/>
    </location>
</feature>
<dbReference type="InterPro" id="IPR047142">
    <property type="entry name" value="OryJ/VirC-like"/>
</dbReference>
<reference evidence="2 3" key="1">
    <citation type="submission" date="2016-03" db="EMBL/GenBank/DDBJ databases">
        <title>Comparative genomics of Pseudogymnoascus destructans, the fungus causing white-nose syndrome of bats.</title>
        <authorList>
            <person name="Palmer J.M."/>
            <person name="Drees K.P."/>
            <person name="Foster J.T."/>
            <person name="Lindner D.L."/>
        </authorList>
    </citation>
    <scope>NUCLEOTIDE SEQUENCE [LARGE SCALE GENOMIC DNA]</scope>
    <source>
        <strain evidence="2 3">UAMH 10579</strain>
    </source>
</reference>
<reference evidence="3" key="2">
    <citation type="journal article" date="2018" name="Nat. Commun.">
        <title>Extreme sensitivity to ultraviolet light in the fungal pathogen causing white-nose syndrome of bats.</title>
        <authorList>
            <person name="Palmer J.M."/>
            <person name="Drees K.P."/>
            <person name="Foster J.T."/>
            <person name="Lindner D.L."/>
        </authorList>
    </citation>
    <scope>NUCLEOTIDE SEQUENCE [LARGE SCALE GENOMIC DNA]</scope>
    <source>
        <strain evidence="3">UAMH 10579</strain>
    </source>
</reference>
<dbReference type="SUPFAM" id="SSF51182">
    <property type="entry name" value="RmlC-like cupins"/>
    <property type="match status" value="1"/>
</dbReference>
<dbReference type="Pfam" id="PF07883">
    <property type="entry name" value="Cupin_2"/>
    <property type="match status" value="1"/>
</dbReference>
<dbReference type="AlphaFoldDB" id="A0A1B8GYA2"/>
<evidence type="ECO:0000313" key="2">
    <source>
        <dbReference type="EMBL" id="OBU00815.2"/>
    </source>
</evidence>
<dbReference type="EMBL" id="KV460208">
    <property type="protein sequence ID" value="OBU00815.2"/>
    <property type="molecule type" value="Genomic_DNA"/>
</dbReference>
<protein>
    <recommendedName>
        <fullName evidence="1">Cupin type-2 domain-containing protein</fullName>
    </recommendedName>
</protein>
<dbReference type="PANTHER" id="PTHR36156:SF2">
    <property type="entry name" value="CUPIN TYPE-2 DOMAIN-CONTAINING PROTEIN"/>
    <property type="match status" value="1"/>
</dbReference>
<accession>A0A1B8GYA2</accession>